<feature type="domain" description="O-methyltransferase C-terminal" evidence="4">
    <location>
        <begin position="122"/>
        <end position="248"/>
    </location>
</feature>
<evidence type="ECO:0000313" key="7">
    <source>
        <dbReference type="Proteomes" id="UP000607653"/>
    </source>
</evidence>
<evidence type="ECO:0000313" key="6">
    <source>
        <dbReference type="EMBL" id="DAD24229.1"/>
    </source>
</evidence>
<dbReference type="InterPro" id="IPR016461">
    <property type="entry name" value="COMT-like"/>
</dbReference>
<dbReference type="SUPFAM" id="SSF46785">
    <property type="entry name" value="Winged helix' DNA-binding domain"/>
    <property type="match status" value="1"/>
</dbReference>
<dbReference type="InterPro" id="IPR001077">
    <property type="entry name" value="COMT_C"/>
</dbReference>
<keyword evidence="3" id="KW-0949">S-adenosyl-L-methionine</keyword>
<keyword evidence="1" id="KW-0489">Methyltransferase</keyword>
<dbReference type="InterPro" id="IPR036388">
    <property type="entry name" value="WH-like_DNA-bd_sf"/>
</dbReference>
<dbReference type="AlphaFoldDB" id="A0A822XYP8"/>
<evidence type="ECO:0000259" key="5">
    <source>
        <dbReference type="Pfam" id="PF08100"/>
    </source>
</evidence>
<keyword evidence="7" id="KW-1185">Reference proteome</keyword>
<dbReference type="EMBL" id="DUZY01000001">
    <property type="protein sequence ID" value="DAD24229.1"/>
    <property type="molecule type" value="Genomic_DNA"/>
</dbReference>
<reference evidence="6 7" key="1">
    <citation type="journal article" date="2020" name="Mol. Biol. Evol.">
        <title>Distinct Expression and Methylation Patterns for Genes with Different Fates following a Single Whole-Genome Duplication in Flowering Plants.</title>
        <authorList>
            <person name="Shi T."/>
            <person name="Rahmani R.S."/>
            <person name="Gugger P.F."/>
            <person name="Wang M."/>
            <person name="Li H."/>
            <person name="Zhang Y."/>
            <person name="Li Z."/>
            <person name="Wang Q."/>
            <person name="Van de Peer Y."/>
            <person name="Marchal K."/>
            <person name="Chen J."/>
        </authorList>
    </citation>
    <scope>NUCLEOTIDE SEQUENCE [LARGE SCALE GENOMIC DNA]</scope>
    <source>
        <tissue evidence="6">Leaf</tissue>
    </source>
</reference>
<dbReference type="PANTHER" id="PTHR11746">
    <property type="entry name" value="O-METHYLTRANSFERASE"/>
    <property type="match status" value="1"/>
</dbReference>
<dbReference type="Gene3D" id="1.10.10.10">
    <property type="entry name" value="Winged helix-like DNA-binding domain superfamily/Winged helix DNA-binding domain"/>
    <property type="match status" value="1"/>
</dbReference>
<dbReference type="GO" id="GO:0032259">
    <property type="term" value="P:methylation"/>
    <property type="evidence" value="ECO:0007669"/>
    <property type="project" value="UniProtKB-KW"/>
</dbReference>
<feature type="domain" description="O-methyltransferase dimerisation" evidence="5">
    <location>
        <begin position="15"/>
        <end position="99"/>
    </location>
</feature>
<evidence type="ECO:0008006" key="8">
    <source>
        <dbReference type="Google" id="ProtNLM"/>
    </source>
</evidence>
<evidence type="ECO:0000256" key="2">
    <source>
        <dbReference type="ARBA" id="ARBA00022679"/>
    </source>
</evidence>
<protein>
    <recommendedName>
        <fullName evidence="8">(RS)-norcoclaurine 6-O-methyltransferase-like</fullName>
    </recommendedName>
</protein>
<dbReference type="GO" id="GO:0008171">
    <property type="term" value="F:O-methyltransferase activity"/>
    <property type="evidence" value="ECO:0007669"/>
    <property type="project" value="InterPro"/>
</dbReference>
<name>A0A822XYP8_NELNU</name>
<accession>A0A822XYP8</accession>
<evidence type="ECO:0000256" key="1">
    <source>
        <dbReference type="ARBA" id="ARBA00022603"/>
    </source>
</evidence>
<evidence type="ECO:0000259" key="4">
    <source>
        <dbReference type="Pfam" id="PF00891"/>
    </source>
</evidence>
<dbReference type="Proteomes" id="UP000607653">
    <property type="component" value="Unassembled WGS sequence"/>
</dbReference>
<dbReference type="SUPFAM" id="SSF53335">
    <property type="entry name" value="S-adenosyl-L-methionine-dependent methyltransferases"/>
    <property type="match status" value="1"/>
</dbReference>
<gene>
    <name evidence="6" type="ORF">HUJ06_025692</name>
</gene>
<dbReference type="InterPro" id="IPR012967">
    <property type="entry name" value="COMT_dimerisation"/>
</dbReference>
<dbReference type="PROSITE" id="PS51683">
    <property type="entry name" value="SAM_OMT_II"/>
    <property type="match status" value="1"/>
</dbReference>
<dbReference type="Pfam" id="PF08100">
    <property type="entry name" value="Dimerisation"/>
    <property type="match status" value="1"/>
</dbReference>
<dbReference type="InterPro" id="IPR029063">
    <property type="entry name" value="SAM-dependent_MTases_sf"/>
</dbReference>
<keyword evidence="2" id="KW-0808">Transferase</keyword>
<dbReference type="GO" id="GO:0046983">
    <property type="term" value="F:protein dimerization activity"/>
    <property type="evidence" value="ECO:0007669"/>
    <property type="project" value="InterPro"/>
</dbReference>
<proteinExistence type="predicted"/>
<comment type="caution">
    <text evidence="6">The sequence shown here is derived from an EMBL/GenBank/DDBJ whole genome shotgun (WGS) entry which is preliminary data.</text>
</comment>
<organism evidence="6 7">
    <name type="scientific">Nelumbo nucifera</name>
    <name type="common">Sacred lotus</name>
    <dbReference type="NCBI Taxonomy" id="4432"/>
    <lineage>
        <taxon>Eukaryota</taxon>
        <taxon>Viridiplantae</taxon>
        <taxon>Streptophyta</taxon>
        <taxon>Embryophyta</taxon>
        <taxon>Tracheophyta</taxon>
        <taxon>Spermatophyta</taxon>
        <taxon>Magnoliopsida</taxon>
        <taxon>Proteales</taxon>
        <taxon>Nelumbonaceae</taxon>
        <taxon>Nelumbo</taxon>
    </lineage>
</organism>
<sequence>MEIQKEGQAAAAKIWKFVYGFADCLVLRCAIDLGIADIIHKQGEPLTLSELGAQIPVQPVNTDHLHRLMRYLVHMKIFTKETLDGEARYGLAPPAKFIVKGWDKSIVSIILVVTDKDFMAPWHCLKDSLCGEGTAFEKALGRSIWTYMADHPEKNKLFNEGMACDTKLLISALVQDCKDLFQGIMSLVDVGGGTGTAMRAIAKAFPHLKCTIYDLPHVIADSPDYPEVDRIAGDMFKHIPSADAILLKVNKLNLFRSLHIILDSEFDIRTFLHHVAQLLNSLISRQTIRASDFFYGQDKSIKVWVCFNWSSFPP</sequence>
<dbReference type="InterPro" id="IPR036390">
    <property type="entry name" value="WH_DNA-bd_sf"/>
</dbReference>
<evidence type="ECO:0000256" key="3">
    <source>
        <dbReference type="ARBA" id="ARBA00022691"/>
    </source>
</evidence>
<dbReference type="Pfam" id="PF00891">
    <property type="entry name" value="Methyltransf_2"/>
    <property type="match status" value="1"/>
</dbReference>
<dbReference type="Gene3D" id="3.40.50.150">
    <property type="entry name" value="Vaccinia Virus protein VP39"/>
    <property type="match status" value="1"/>
</dbReference>